<evidence type="ECO:0000256" key="1">
    <source>
        <dbReference type="SAM" id="MobiDB-lite"/>
    </source>
</evidence>
<feature type="domain" description="Aminotransferase-like plant mobile" evidence="2">
    <location>
        <begin position="1"/>
        <end position="134"/>
    </location>
</feature>
<feature type="domain" description="Aminotransferase-like plant mobile" evidence="2">
    <location>
        <begin position="138"/>
        <end position="264"/>
    </location>
</feature>
<sequence length="408" mass="46297">MSITLQDITILTGLPIDGTTVCGPINLDWGIDCQNLLGVTPPANALEYGGLKITWVRNTFSNLPEDANAITTQLYAKAYMFQVLALLFGNKSQSSLHCCFLHLLANFGIAGKYSWGSATLAFLYKELCTAAIKKKHGGCRWDTRRTFTHTPTHVLCAYCSNHDTHNNEQVVWTLYEDYLLDWCLAKKHIWMTTAPLLCFQIVEYYHLERVVQQFGLLQRCPKCPTDNFDKSVHCVKMTGKSGVNWSRKHAHYYRLWNERAQKQVGDDNFHETEINNMLSLAVANQQRTHLTAQQVLPAIVEGLNRVKLSMEAHISSIPTERVTHFGRRQRHQGRQHLQTSTETRSSTPTQCRQFRNDEAGPSTFTQHNTTQAEPSTSAPNEPPSMSIIQLMSTSTACLYMNRLDYPLL</sequence>
<feature type="region of interest" description="Disordered" evidence="1">
    <location>
        <begin position="319"/>
        <end position="385"/>
    </location>
</feature>
<dbReference type="PANTHER" id="PTHR46033:SF8">
    <property type="entry name" value="PROTEIN MAINTENANCE OF MERISTEMS-LIKE"/>
    <property type="match status" value="1"/>
</dbReference>
<name>A0AAW2CNL7_9ROSI</name>
<comment type="caution">
    <text evidence="3">The sequence shown here is derived from an EMBL/GenBank/DDBJ whole genome shotgun (WGS) entry which is preliminary data.</text>
</comment>
<dbReference type="GO" id="GO:0010073">
    <property type="term" value="P:meristem maintenance"/>
    <property type="evidence" value="ECO:0007669"/>
    <property type="project" value="InterPro"/>
</dbReference>
<accession>A0AAW2CNL7</accession>
<dbReference type="Proteomes" id="UP001459277">
    <property type="component" value="Unassembled WGS sequence"/>
</dbReference>
<dbReference type="PANTHER" id="PTHR46033">
    <property type="entry name" value="PROTEIN MAIN-LIKE 2"/>
    <property type="match status" value="1"/>
</dbReference>
<protein>
    <recommendedName>
        <fullName evidence="2">Aminotransferase-like plant mobile domain-containing protein</fullName>
    </recommendedName>
</protein>
<evidence type="ECO:0000313" key="4">
    <source>
        <dbReference type="Proteomes" id="UP001459277"/>
    </source>
</evidence>
<dbReference type="InterPro" id="IPR019557">
    <property type="entry name" value="AminoTfrase-like_pln_mobile"/>
</dbReference>
<evidence type="ECO:0000313" key="3">
    <source>
        <dbReference type="EMBL" id="KAK9998804.1"/>
    </source>
</evidence>
<dbReference type="AlphaFoldDB" id="A0AAW2CNL7"/>
<feature type="compositionally biased region" description="Basic residues" evidence="1">
    <location>
        <begin position="324"/>
        <end position="334"/>
    </location>
</feature>
<reference evidence="3 4" key="1">
    <citation type="submission" date="2024-01" db="EMBL/GenBank/DDBJ databases">
        <title>A telomere-to-telomere, gap-free genome of sweet tea (Lithocarpus litseifolius).</title>
        <authorList>
            <person name="Zhou J."/>
        </authorList>
    </citation>
    <scope>NUCLEOTIDE SEQUENCE [LARGE SCALE GENOMIC DNA]</scope>
    <source>
        <strain evidence="3">Zhou-2022a</strain>
        <tissue evidence="3">Leaf</tissue>
    </source>
</reference>
<dbReference type="Pfam" id="PF10536">
    <property type="entry name" value="PMD"/>
    <property type="match status" value="2"/>
</dbReference>
<keyword evidence="4" id="KW-1185">Reference proteome</keyword>
<dbReference type="EMBL" id="JAZDWU010000006">
    <property type="protein sequence ID" value="KAK9998804.1"/>
    <property type="molecule type" value="Genomic_DNA"/>
</dbReference>
<feature type="compositionally biased region" description="Polar residues" evidence="1">
    <location>
        <begin position="339"/>
        <end position="353"/>
    </location>
</feature>
<feature type="compositionally biased region" description="Polar residues" evidence="1">
    <location>
        <begin position="362"/>
        <end position="379"/>
    </location>
</feature>
<organism evidence="3 4">
    <name type="scientific">Lithocarpus litseifolius</name>
    <dbReference type="NCBI Taxonomy" id="425828"/>
    <lineage>
        <taxon>Eukaryota</taxon>
        <taxon>Viridiplantae</taxon>
        <taxon>Streptophyta</taxon>
        <taxon>Embryophyta</taxon>
        <taxon>Tracheophyta</taxon>
        <taxon>Spermatophyta</taxon>
        <taxon>Magnoliopsida</taxon>
        <taxon>eudicotyledons</taxon>
        <taxon>Gunneridae</taxon>
        <taxon>Pentapetalae</taxon>
        <taxon>rosids</taxon>
        <taxon>fabids</taxon>
        <taxon>Fagales</taxon>
        <taxon>Fagaceae</taxon>
        <taxon>Lithocarpus</taxon>
    </lineage>
</organism>
<dbReference type="InterPro" id="IPR044824">
    <property type="entry name" value="MAIN-like"/>
</dbReference>
<evidence type="ECO:0000259" key="2">
    <source>
        <dbReference type="Pfam" id="PF10536"/>
    </source>
</evidence>
<proteinExistence type="predicted"/>
<gene>
    <name evidence="3" type="ORF">SO802_018407</name>
</gene>